<dbReference type="Gene3D" id="3.40.640.10">
    <property type="entry name" value="Type I PLP-dependent aspartate aminotransferase-like (Major domain)"/>
    <property type="match status" value="1"/>
</dbReference>
<accession>A0A8J3CCR9</accession>
<dbReference type="EMBL" id="BMMK01000007">
    <property type="protein sequence ID" value="GGM48714.1"/>
    <property type="molecule type" value="Genomic_DNA"/>
</dbReference>
<keyword evidence="4" id="KW-0663">Pyridoxal phosphate</keyword>
<dbReference type="AlphaFoldDB" id="A0A8J3CCR9"/>
<reference evidence="7" key="2">
    <citation type="submission" date="2020-09" db="EMBL/GenBank/DDBJ databases">
        <authorList>
            <person name="Sun Q."/>
            <person name="Zhou Y."/>
        </authorList>
    </citation>
    <scope>NUCLEOTIDE SEQUENCE</scope>
    <source>
        <strain evidence="7">CGMCC 4.5737</strain>
    </source>
</reference>
<dbReference type="InterPro" id="IPR004839">
    <property type="entry name" value="Aminotransferase_I/II_large"/>
</dbReference>
<protein>
    <recommendedName>
        <fullName evidence="5">Aminotransferase</fullName>
        <ecNumber evidence="5">2.6.1.-</ecNumber>
    </recommendedName>
</protein>
<dbReference type="EC" id="2.6.1.-" evidence="5"/>
<dbReference type="SUPFAM" id="SSF53383">
    <property type="entry name" value="PLP-dependent transferases"/>
    <property type="match status" value="1"/>
</dbReference>
<evidence type="ECO:0000259" key="6">
    <source>
        <dbReference type="Pfam" id="PF00155"/>
    </source>
</evidence>
<comment type="similarity">
    <text evidence="5">Belongs to the class-I pyridoxal-phosphate-dependent aminotransferase family.</text>
</comment>
<feature type="domain" description="Aminotransferase class I/classII large" evidence="6">
    <location>
        <begin position="33"/>
        <end position="361"/>
    </location>
</feature>
<dbReference type="PROSITE" id="PS00105">
    <property type="entry name" value="AA_TRANSFER_CLASS_1"/>
    <property type="match status" value="1"/>
</dbReference>
<dbReference type="GO" id="GO:0008483">
    <property type="term" value="F:transaminase activity"/>
    <property type="evidence" value="ECO:0007669"/>
    <property type="project" value="UniProtKB-KW"/>
</dbReference>
<keyword evidence="8" id="KW-1185">Reference proteome</keyword>
<dbReference type="Proteomes" id="UP000637578">
    <property type="component" value="Unassembled WGS sequence"/>
</dbReference>
<evidence type="ECO:0000256" key="2">
    <source>
        <dbReference type="ARBA" id="ARBA00022576"/>
    </source>
</evidence>
<dbReference type="InterPro" id="IPR015424">
    <property type="entry name" value="PyrdxlP-dep_Trfase"/>
</dbReference>
<dbReference type="PANTHER" id="PTHR42885:SF2">
    <property type="entry name" value="HISTIDINOL-PHOSPHATE AMINOTRANSFERASE"/>
    <property type="match status" value="1"/>
</dbReference>
<gene>
    <name evidence="7" type="ORF">GCM10012275_19560</name>
</gene>
<keyword evidence="3 5" id="KW-0808">Transferase</keyword>
<organism evidence="7 8">
    <name type="scientific">Longimycelium tulufanense</name>
    <dbReference type="NCBI Taxonomy" id="907463"/>
    <lineage>
        <taxon>Bacteria</taxon>
        <taxon>Bacillati</taxon>
        <taxon>Actinomycetota</taxon>
        <taxon>Actinomycetes</taxon>
        <taxon>Pseudonocardiales</taxon>
        <taxon>Pseudonocardiaceae</taxon>
        <taxon>Longimycelium</taxon>
    </lineage>
</organism>
<evidence type="ECO:0000256" key="1">
    <source>
        <dbReference type="ARBA" id="ARBA00001933"/>
    </source>
</evidence>
<evidence type="ECO:0000256" key="5">
    <source>
        <dbReference type="RuleBase" id="RU000481"/>
    </source>
</evidence>
<evidence type="ECO:0000313" key="7">
    <source>
        <dbReference type="EMBL" id="GGM48714.1"/>
    </source>
</evidence>
<dbReference type="InterPro" id="IPR015422">
    <property type="entry name" value="PyrdxlP-dep_Trfase_small"/>
</dbReference>
<evidence type="ECO:0000313" key="8">
    <source>
        <dbReference type="Proteomes" id="UP000637578"/>
    </source>
</evidence>
<dbReference type="PANTHER" id="PTHR42885">
    <property type="entry name" value="HISTIDINOL-PHOSPHATE AMINOTRANSFERASE-RELATED"/>
    <property type="match status" value="1"/>
</dbReference>
<sequence>MSMAATTSADLGFPTHPDAYGATWEPRSHHPGVLNLKSCELRHPAADRLVAEASRGLTVEAVRSYPVQQELVAALAEREGLDPASVLVTAGSDTAVSLLIDAFGVPAGRLVLPEPTYEAWRHYARLRGLPVMSCQHLVRSPWRIDTGALRTALRTAPPSLVAVTNPASPSGLTLSTEDVAALAVLADQHGHLLVVDECYGAFADINHVPLLARFPRLVVLRSYSKAFAVAGSRIAALYARPPVVDYLSRFRPDSTVSGCAVQLLLRLVTREAEFAAIWRDVRGIRQRFVTAVQHAHPTWRSLDPGANFATFDTGIPGLPARLADAVYRRGYRIRSLDALHGLEGCVRIALADASTMDRVADLLAQVADDDR</sequence>
<dbReference type="RefSeq" id="WP_189056169.1">
    <property type="nucleotide sequence ID" value="NZ_BMMK01000007.1"/>
</dbReference>
<proteinExistence type="inferred from homology"/>
<evidence type="ECO:0000256" key="4">
    <source>
        <dbReference type="ARBA" id="ARBA00022898"/>
    </source>
</evidence>
<dbReference type="Pfam" id="PF00155">
    <property type="entry name" value="Aminotran_1_2"/>
    <property type="match status" value="1"/>
</dbReference>
<dbReference type="GO" id="GO:0030170">
    <property type="term" value="F:pyridoxal phosphate binding"/>
    <property type="evidence" value="ECO:0007669"/>
    <property type="project" value="InterPro"/>
</dbReference>
<dbReference type="InterPro" id="IPR004838">
    <property type="entry name" value="NHTrfase_class1_PyrdxlP-BS"/>
</dbReference>
<reference evidence="7" key="1">
    <citation type="journal article" date="2014" name="Int. J. Syst. Evol. Microbiol.">
        <title>Complete genome sequence of Corynebacterium casei LMG S-19264T (=DSM 44701T), isolated from a smear-ripened cheese.</title>
        <authorList>
            <consortium name="US DOE Joint Genome Institute (JGI-PGF)"/>
            <person name="Walter F."/>
            <person name="Albersmeier A."/>
            <person name="Kalinowski J."/>
            <person name="Ruckert C."/>
        </authorList>
    </citation>
    <scope>NUCLEOTIDE SEQUENCE</scope>
    <source>
        <strain evidence="7">CGMCC 4.5737</strain>
    </source>
</reference>
<dbReference type="Gene3D" id="3.90.1150.10">
    <property type="entry name" value="Aspartate Aminotransferase, domain 1"/>
    <property type="match status" value="1"/>
</dbReference>
<comment type="caution">
    <text evidence="7">The sequence shown here is derived from an EMBL/GenBank/DDBJ whole genome shotgun (WGS) entry which is preliminary data.</text>
</comment>
<dbReference type="InterPro" id="IPR015421">
    <property type="entry name" value="PyrdxlP-dep_Trfase_major"/>
</dbReference>
<evidence type="ECO:0000256" key="3">
    <source>
        <dbReference type="ARBA" id="ARBA00022679"/>
    </source>
</evidence>
<dbReference type="CDD" id="cd00609">
    <property type="entry name" value="AAT_like"/>
    <property type="match status" value="1"/>
</dbReference>
<name>A0A8J3CCR9_9PSEU</name>
<keyword evidence="2 5" id="KW-0032">Aminotransferase</keyword>
<comment type="cofactor">
    <cofactor evidence="1 5">
        <name>pyridoxal 5'-phosphate</name>
        <dbReference type="ChEBI" id="CHEBI:597326"/>
    </cofactor>
</comment>